<feature type="compositionally biased region" description="Basic and acidic residues" evidence="1">
    <location>
        <begin position="227"/>
        <end position="248"/>
    </location>
</feature>
<dbReference type="AlphaFoldDB" id="A0A2P5HFG5"/>
<dbReference type="EMBL" id="MAVT02002830">
    <property type="protein sequence ID" value="POS68985.1"/>
    <property type="molecule type" value="Genomic_DNA"/>
</dbReference>
<gene>
    <name evidence="2" type="ORF">DHEL01_v212619</name>
</gene>
<proteinExistence type="predicted"/>
<evidence type="ECO:0000256" key="1">
    <source>
        <dbReference type="SAM" id="MobiDB-lite"/>
    </source>
</evidence>
<protein>
    <submittedName>
        <fullName evidence="2">Uncharacterized protein</fullName>
    </submittedName>
</protein>
<sequence length="327" mass="36579">MYESSPRSREVANALLQLDRLSEDQVRAVLRHITIDDAVLNEAQCSHIANLISGTLHKVPREGVNATLTCGNSLDAASHWERTFASHPGHVSATFRKNSINLKKETDQSKQVVLFTPEETTPEPSKNESTGVNPSLGFNQDLKGLTIVNKGQITLHYHSYNDTSSPTPQTAATSRKRALDRADDEEYSEALASLMEFDVSPQSRRNPPPNSKRQRLEEPDIEMEEPEFPKLEDPEKQPVEGTVEKNKQKQDLACKKCGEFYKGTENKGSSMPCCSHPGKFKHYRRAVKPKGKKGKDIQPLHDAWTCCHNDLRSVGCVVGKHEREDPV</sequence>
<evidence type="ECO:0000313" key="3">
    <source>
        <dbReference type="Proteomes" id="UP000094444"/>
    </source>
</evidence>
<accession>A0A2P5HFG5</accession>
<reference evidence="2" key="1">
    <citation type="submission" date="2017-09" db="EMBL/GenBank/DDBJ databases">
        <title>Polyketide synthases of a Diaporthe helianthi virulent isolate.</title>
        <authorList>
            <person name="Baroncelli R."/>
        </authorList>
    </citation>
    <scope>NUCLEOTIDE SEQUENCE [LARGE SCALE GENOMIC DNA]</scope>
    <source>
        <strain evidence="2">7/96</strain>
    </source>
</reference>
<evidence type="ECO:0000313" key="2">
    <source>
        <dbReference type="EMBL" id="POS68985.1"/>
    </source>
</evidence>
<keyword evidence="3" id="KW-1185">Reference proteome</keyword>
<dbReference type="OrthoDB" id="5239544at2759"/>
<organism evidence="2 3">
    <name type="scientific">Diaporthe helianthi</name>
    <dbReference type="NCBI Taxonomy" id="158607"/>
    <lineage>
        <taxon>Eukaryota</taxon>
        <taxon>Fungi</taxon>
        <taxon>Dikarya</taxon>
        <taxon>Ascomycota</taxon>
        <taxon>Pezizomycotina</taxon>
        <taxon>Sordariomycetes</taxon>
        <taxon>Sordariomycetidae</taxon>
        <taxon>Diaporthales</taxon>
        <taxon>Diaporthaceae</taxon>
        <taxon>Diaporthe</taxon>
    </lineage>
</organism>
<feature type="compositionally biased region" description="Polar residues" evidence="1">
    <location>
        <begin position="118"/>
        <end position="137"/>
    </location>
</feature>
<name>A0A2P5HFG5_DIAHE</name>
<comment type="caution">
    <text evidence="2">The sequence shown here is derived from an EMBL/GenBank/DDBJ whole genome shotgun (WGS) entry which is preliminary data.</text>
</comment>
<dbReference type="InParanoid" id="A0A2P5HFG5"/>
<feature type="compositionally biased region" description="Low complexity" evidence="1">
    <location>
        <begin position="163"/>
        <end position="173"/>
    </location>
</feature>
<dbReference type="Proteomes" id="UP000094444">
    <property type="component" value="Unassembled WGS sequence"/>
</dbReference>
<feature type="region of interest" description="Disordered" evidence="1">
    <location>
        <begin position="117"/>
        <end position="137"/>
    </location>
</feature>
<feature type="region of interest" description="Disordered" evidence="1">
    <location>
        <begin position="159"/>
        <end position="248"/>
    </location>
</feature>